<proteinExistence type="predicted"/>
<keyword evidence="3" id="KW-1185">Reference proteome</keyword>
<feature type="compositionally biased region" description="Basic residues" evidence="1">
    <location>
        <begin position="156"/>
        <end position="165"/>
    </location>
</feature>
<name>A0A922L876_DERFA</name>
<sequence>MVKSNSMAKITKSNSISSSSFCIEALLARSSHPKIKSTTTTEFNSDINGRNTSPSRDSPATSLLKFTGDETIIGSSRSISSPKIIDTAAAVINGFETGKNIETPWLHSTANPLTLSTLFAQQQQQQQHHHHHSSIYGSIYPSSSPSIMNAQDQASVHHHHHHHHNQNGSGEGSSATTTTTAAATAKTTTTTKTTTPQSISTTFPTLPFFTNASAFHSAFHQIATAASTGKSMAAAAAAAASIGDGQQVAAAAQAYEWLAKEMLCQNVTILRVE</sequence>
<feature type="compositionally biased region" description="Low complexity" evidence="1">
    <location>
        <begin position="134"/>
        <end position="147"/>
    </location>
</feature>
<dbReference type="AlphaFoldDB" id="A0A922L876"/>
<feature type="compositionally biased region" description="Low complexity" evidence="1">
    <location>
        <begin position="175"/>
        <end position="195"/>
    </location>
</feature>
<evidence type="ECO:0000256" key="1">
    <source>
        <dbReference type="SAM" id="MobiDB-lite"/>
    </source>
</evidence>
<reference evidence="2" key="1">
    <citation type="submission" date="2013-05" db="EMBL/GenBank/DDBJ databases">
        <authorList>
            <person name="Yim A.K.Y."/>
            <person name="Chan T.F."/>
            <person name="Ji K.M."/>
            <person name="Liu X.Y."/>
            <person name="Zhou J.W."/>
            <person name="Li R.Q."/>
            <person name="Yang K.Y."/>
            <person name="Li J."/>
            <person name="Li M."/>
            <person name="Law P.T.W."/>
            <person name="Wu Y.L."/>
            <person name="Cai Z.L."/>
            <person name="Qin H."/>
            <person name="Bao Y."/>
            <person name="Leung R.K.K."/>
            <person name="Ng P.K.S."/>
            <person name="Zou J."/>
            <person name="Zhong X.J."/>
            <person name="Ran P.X."/>
            <person name="Zhong N.S."/>
            <person name="Liu Z.G."/>
            <person name="Tsui S.K.W."/>
        </authorList>
    </citation>
    <scope>NUCLEOTIDE SEQUENCE</scope>
    <source>
        <strain evidence="2">Derf</strain>
        <tissue evidence="2">Whole organism</tissue>
    </source>
</reference>
<accession>A0A922L876</accession>
<protein>
    <submittedName>
        <fullName evidence="2">Uncharacterized protein</fullName>
    </submittedName>
</protein>
<feature type="region of interest" description="Disordered" evidence="1">
    <location>
        <begin position="37"/>
        <end position="61"/>
    </location>
</feature>
<reference evidence="2" key="2">
    <citation type="journal article" date="2022" name="Res Sq">
        <title>Comparative Genomics Reveals Insights into the Divergent Evolution of Astigmatic Mites and Household Pest Adaptations.</title>
        <authorList>
            <person name="Xiong Q."/>
            <person name="Wan A.T.-Y."/>
            <person name="Liu X.-Y."/>
            <person name="Fung C.S.-H."/>
            <person name="Xiao X."/>
            <person name="Malainual N."/>
            <person name="Hou J."/>
            <person name="Wang L."/>
            <person name="Wang M."/>
            <person name="Yang K."/>
            <person name="Cui Y."/>
            <person name="Leung E."/>
            <person name="Nong W."/>
            <person name="Shin S.-K."/>
            <person name="Au S."/>
            <person name="Jeong K.Y."/>
            <person name="Chew F.T."/>
            <person name="Hui J."/>
            <person name="Leung T.F."/>
            <person name="Tungtrongchitr A."/>
            <person name="Zhong N."/>
            <person name="Liu Z."/>
            <person name="Tsui S."/>
        </authorList>
    </citation>
    <scope>NUCLEOTIDE SEQUENCE</scope>
    <source>
        <strain evidence="2">Derf</strain>
        <tissue evidence="2">Whole organism</tissue>
    </source>
</reference>
<evidence type="ECO:0000313" key="3">
    <source>
        <dbReference type="Proteomes" id="UP000790347"/>
    </source>
</evidence>
<feature type="region of interest" description="Disordered" evidence="1">
    <location>
        <begin position="120"/>
        <end position="198"/>
    </location>
</feature>
<comment type="caution">
    <text evidence="2">The sequence shown here is derived from an EMBL/GenBank/DDBJ whole genome shotgun (WGS) entry which is preliminary data.</text>
</comment>
<evidence type="ECO:0000313" key="2">
    <source>
        <dbReference type="EMBL" id="KAH9526254.1"/>
    </source>
</evidence>
<dbReference type="EMBL" id="ASGP02000001">
    <property type="protein sequence ID" value="KAH9526254.1"/>
    <property type="molecule type" value="Genomic_DNA"/>
</dbReference>
<gene>
    <name evidence="2" type="ORF">DERF_000355</name>
</gene>
<organism evidence="2 3">
    <name type="scientific">Dermatophagoides farinae</name>
    <name type="common">American house dust mite</name>
    <dbReference type="NCBI Taxonomy" id="6954"/>
    <lineage>
        <taxon>Eukaryota</taxon>
        <taxon>Metazoa</taxon>
        <taxon>Ecdysozoa</taxon>
        <taxon>Arthropoda</taxon>
        <taxon>Chelicerata</taxon>
        <taxon>Arachnida</taxon>
        <taxon>Acari</taxon>
        <taxon>Acariformes</taxon>
        <taxon>Sarcoptiformes</taxon>
        <taxon>Astigmata</taxon>
        <taxon>Psoroptidia</taxon>
        <taxon>Analgoidea</taxon>
        <taxon>Pyroglyphidae</taxon>
        <taxon>Dermatophagoidinae</taxon>
        <taxon>Dermatophagoides</taxon>
    </lineage>
</organism>
<dbReference type="Proteomes" id="UP000790347">
    <property type="component" value="Unassembled WGS sequence"/>
</dbReference>